<sequence>MGLFWRPKAMGGVRRRRSGDLEKIGEDVGIAGDDVDAEAEARGEDRDPGGTESSAKENGSPATAARLGDVEEIGEPPGEERQIATTPARLGAARRRRSRRSGPRSTLRWSYAIYGENGFCGWREEGGERKRGHVQ</sequence>
<keyword evidence="3" id="KW-1185">Reference proteome</keyword>
<gene>
    <name evidence="2" type="ORF">TIFTF001_037467</name>
</gene>
<accession>A0AA88EH46</accession>
<protein>
    <submittedName>
        <fullName evidence="2">Uncharacterized protein</fullName>
    </submittedName>
</protein>
<comment type="caution">
    <text evidence="2">The sequence shown here is derived from an EMBL/GenBank/DDBJ whole genome shotgun (WGS) entry which is preliminary data.</text>
</comment>
<feature type="region of interest" description="Disordered" evidence="1">
    <location>
        <begin position="24"/>
        <end position="107"/>
    </location>
</feature>
<feature type="compositionally biased region" description="Basic residues" evidence="1">
    <location>
        <begin position="92"/>
        <end position="102"/>
    </location>
</feature>
<evidence type="ECO:0000313" key="2">
    <source>
        <dbReference type="EMBL" id="GMN68414.1"/>
    </source>
</evidence>
<evidence type="ECO:0000256" key="1">
    <source>
        <dbReference type="SAM" id="MobiDB-lite"/>
    </source>
</evidence>
<feature type="compositionally biased region" description="Basic and acidic residues" evidence="1">
    <location>
        <begin position="39"/>
        <end position="49"/>
    </location>
</feature>
<dbReference type="AlphaFoldDB" id="A0AA88EH46"/>
<proteinExistence type="predicted"/>
<evidence type="ECO:0000313" key="3">
    <source>
        <dbReference type="Proteomes" id="UP001187192"/>
    </source>
</evidence>
<feature type="compositionally biased region" description="Polar residues" evidence="1">
    <location>
        <begin position="51"/>
        <end position="61"/>
    </location>
</feature>
<dbReference type="Proteomes" id="UP001187192">
    <property type="component" value="Unassembled WGS sequence"/>
</dbReference>
<reference evidence="2" key="1">
    <citation type="submission" date="2023-07" db="EMBL/GenBank/DDBJ databases">
        <title>draft genome sequence of fig (Ficus carica).</title>
        <authorList>
            <person name="Takahashi T."/>
            <person name="Nishimura K."/>
        </authorList>
    </citation>
    <scope>NUCLEOTIDE SEQUENCE</scope>
</reference>
<organism evidence="2 3">
    <name type="scientific">Ficus carica</name>
    <name type="common">Common fig</name>
    <dbReference type="NCBI Taxonomy" id="3494"/>
    <lineage>
        <taxon>Eukaryota</taxon>
        <taxon>Viridiplantae</taxon>
        <taxon>Streptophyta</taxon>
        <taxon>Embryophyta</taxon>
        <taxon>Tracheophyta</taxon>
        <taxon>Spermatophyta</taxon>
        <taxon>Magnoliopsida</taxon>
        <taxon>eudicotyledons</taxon>
        <taxon>Gunneridae</taxon>
        <taxon>Pentapetalae</taxon>
        <taxon>rosids</taxon>
        <taxon>fabids</taxon>
        <taxon>Rosales</taxon>
        <taxon>Moraceae</taxon>
        <taxon>Ficeae</taxon>
        <taxon>Ficus</taxon>
    </lineage>
</organism>
<name>A0AA88EH46_FICCA</name>
<dbReference type="EMBL" id="BTGU01000609">
    <property type="protein sequence ID" value="GMN68414.1"/>
    <property type="molecule type" value="Genomic_DNA"/>
</dbReference>